<dbReference type="PANTHER" id="PTHR46300">
    <property type="entry name" value="P450, PUTATIVE (EUROFUNG)-RELATED-RELATED"/>
    <property type="match status" value="1"/>
</dbReference>
<evidence type="ECO:0008006" key="11">
    <source>
        <dbReference type="Google" id="ProtNLM"/>
    </source>
</evidence>
<evidence type="ECO:0000256" key="2">
    <source>
        <dbReference type="ARBA" id="ARBA00010617"/>
    </source>
</evidence>
<evidence type="ECO:0000256" key="8">
    <source>
        <dbReference type="SAM" id="SignalP"/>
    </source>
</evidence>
<keyword evidence="3" id="KW-0349">Heme</keyword>
<dbReference type="AlphaFoldDB" id="A0A4U0XUQ2"/>
<dbReference type="GO" id="GO:0020037">
    <property type="term" value="F:heme binding"/>
    <property type="evidence" value="ECO:0007669"/>
    <property type="project" value="InterPro"/>
</dbReference>
<dbReference type="Pfam" id="PF00067">
    <property type="entry name" value="p450"/>
    <property type="match status" value="1"/>
</dbReference>
<comment type="cofactor">
    <cofactor evidence="1">
        <name>heme</name>
        <dbReference type="ChEBI" id="CHEBI:30413"/>
    </cofactor>
</comment>
<evidence type="ECO:0000256" key="6">
    <source>
        <dbReference type="ARBA" id="ARBA00023004"/>
    </source>
</evidence>
<evidence type="ECO:0000256" key="7">
    <source>
        <dbReference type="ARBA" id="ARBA00023033"/>
    </source>
</evidence>
<keyword evidence="6" id="KW-0408">Iron</keyword>
<evidence type="ECO:0000256" key="1">
    <source>
        <dbReference type="ARBA" id="ARBA00001971"/>
    </source>
</evidence>
<keyword evidence="8" id="KW-0732">Signal</keyword>
<feature type="chain" id="PRO_5020294882" description="O-methylsterigmatocystin oxidoreductase" evidence="8">
    <location>
        <begin position="21"/>
        <end position="295"/>
    </location>
</feature>
<accession>A0A4U0XUQ2</accession>
<dbReference type="PANTHER" id="PTHR46300:SF7">
    <property type="entry name" value="P450, PUTATIVE (EUROFUNG)-RELATED"/>
    <property type="match status" value="1"/>
</dbReference>
<comment type="caution">
    <text evidence="9">The sequence shown here is derived from an EMBL/GenBank/DDBJ whole genome shotgun (WGS) entry which is preliminary data.</text>
</comment>
<evidence type="ECO:0000256" key="4">
    <source>
        <dbReference type="ARBA" id="ARBA00022723"/>
    </source>
</evidence>
<comment type="similarity">
    <text evidence="2">Belongs to the cytochrome P450 family.</text>
</comment>
<dbReference type="InterPro" id="IPR050364">
    <property type="entry name" value="Cytochrome_P450_fung"/>
</dbReference>
<dbReference type="GO" id="GO:0004497">
    <property type="term" value="F:monooxygenase activity"/>
    <property type="evidence" value="ECO:0007669"/>
    <property type="project" value="UniProtKB-KW"/>
</dbReference>
<gene>
    <name evidence="9" type="ORF">B0A55_02230</name>
</gene>
<keyword evidence="10" id="KW-1185">Reference proteome</keyword>
<keyword evidence="7" id="KW-0503">Monooxygenase</keyword>
<sequence length="295" mass="33431">MIVQLAFALYLLCILKRLFVDRKQNDLPLPPEPKGLPLVGNLNHLPPEGVPQYQHRFKHKDQYGVLSSVTVLGQTMVIVHDKQVAFDLMEKRASVQPGRLVMKLGFDVCGWINAMSSQALTPTHRLYRKYAHQQLGTKAMVARYSMLQEAVLGRFLWRFSRDKGENVERHLKTEAAEVMLKMLYNHSIEPHDSDPLVQEVDKAMAQFTEAVVPGKWLVDVIPALEYLPDWLPGARFKQTARPWNRTLLNVVDVPYGFAKKRVLRGQVGVSVVSNSIEQLQGEGGFGAEAEHGIKW</sequence>
<name>A0A4U0XUQ2_9PEZI</name>
<protein>
    <recommendedName>
        <fullName evidence="11">O-methylsterigmatocystin oxidoreductase</fullName>
    </recommendedName>
</protein>
<reference evidence="9 10" key="1">
    <citation type="submission" date="2017-03" db="EMBL/GenBank/DDBJ databases">
        <title>Genomes of endolithic fungi from Antarctica.</title>
        <authorList>
            <person name="Coleine C."/>
            <person name="Masonjones S."/>
            <person name="Stajich J.E."/>
        </authorList>
    </citation>
    <scope>NUCLEOTIDE SEQUENCE [LARGE SCALE GENOMIC DNA]</scope>
    <source>
        <strain evidence="9 10">CCFEE 5184</strain>
    </source>
</reference>
<proteinExistence type="inferred from homology"/>
<dbReference type="OrthoDB" id="2789670at2759"/>
<dbReference type="Gene3D" id="1.10.630.10">
    <property type="entry name" value="Cytochrome P450"/>
    <property type="match status" value="1"/>
</dbReference>
<organism evidence="9 10">
    <name type="scientific">Friedmanniomyces simplex</name>
    <dbReference type="NCBI Taxonomy" id="329884"/>
    <lineage>
        <taxon>Eukaryota</taxon>
        <taxon>Fungi</taxon>
        <taxon>Dikarya</taxon>
        <taxon>Ascomycota</taxon>
        <taxon>Pezizomycotina</taxon>
        <taxon>Dothideomycetes</taxon>
        <taxon>Dothideomycetidae</taxon>
        <taxon>Mycosphaerellales</taxon>
        <taxon>Teratosphaeriaceae</taxon>
        <taxon>Friedmanniomyces</taxon>
    </lineage>
</organism>
<dbReference type="GO" id="GO:0005506">
    <property type="term" value="F:iron ion binding"/>
    <property type="evidence" value="ECO:0007669"/>
    <property type="project" value="InterPro"/>
</dbReference>
<dbReference type="InterPro" id="IPR001128">
    <property type="entry name" value="Cyt_P450"/>
</dbReference>
<dbReference type="STRING" id="329884.A0A4U0XUQ2"/>
<evidence type="ECO:0000313" key="9">
    <source>
        <dbReference type="EMBL" id="TKA78805.1"/>
    </source>
</evidence>
<dbReference type="InterPro" id="IPR036396">
    <property type="entry name" value="Cyt_P450_sf"/>
</dbReference>
<evidence type="ECO:0000313" key="10">
    <source>
        <dbReference type="Proteomes" id="UP000309340"/>
    </source>
</evidence>
<keyword evidence="5" id="KW-0560">Oxidoreductase</keyword>
<keyword evidence="4" id="KW-0479">Metal-binding</keyword>
<dbReference type="GO" id="GO:0016705">
    <property type="term" value="F:oxidoreductase activity, acting on paired donors, with incorporation or reduction of molecular oxygen"/>
    <property type="evidence" value="ECO:0007669"/>
    <property type="project" value="InterPro"/>
</dbReference>
<evidence type="ECO:0000256" key="3">
    <source>
        <dbReference type="ARBA" id="ARBA00022617"/>
    </source>
</evidence>
<evidence type="ECO:0000256" key="5">
    <source>
        <dbReference type="ARBA" id="ARBA00023002"/>
    </source>
</evidence>
<feature type="signal peptide" evidence="8">
    <location>
        <begin position="1"/>
        <end position="20"/>
    </location>
</feature>
<dbReference type="SUPFAM" id="SSF48264">
    <property type="entry name" value="Cytochrome P450"/>
    <property type="match status" value="1"/>
</dbReference>
<dbReference type="Proteomes" id="UP000309340">
    <property type="component" value="Unassembled WGS sequence"/>
</dbReference>
<dbReference type="EMBL" id="NAJQ01000104">
    <property type="protein sequence ID" value="TKA78805.1"/>
    <property type="molecule type" value="Genomic_DNA"/>
</dbReference>